<organism evidence="6 8">
    <name type="scientific">Auxenochlorella protothecoides</name>
    <name type="common">Green microalga</name>
    <name type="synonym">Chlorella protothecoides</name>
    <dbReference type="NCBI Taxonomy" id="3075"/>
    <lineage>
        <taxon>Eukaryota</taxon>
        <taxon>Viridiplantae</taxon>
        <taxon>Chlorophyta</taxon>
        <taxon>core chlorophytes</taxon>
        <taxon>Trebouxiophyceae</taxon>
        <taxon>Chlorellales</taxon>
        <taxon>Chlorellaceae</taxon>
        <taxon>Auxenochlorella</taxon>
    </lineage>
</organism>
<dbReference type="InterPro" id="IPR023214">
    <property type="entry name" value="HAD_sf"/>
</dbReference>
<dbReference type="AlphaFoldDB" id="A0A087SEH3"/>
<dbReference type="SUPFAM" id="SSF54236">
    <property type="entry name" value="Ubiquitin-like"/>
    <property type="match status" value="1"/>
</dbReference>
<dbReference type="OrthoDB" id="1711508at2759"/>
<evidence type="ECO:0000259" key="4">
    <source>
        <dbReference type="PROSITE" id="PS50969"/>
    </source>
</evidence>
<sequence length="348" mass="39127">MADEGVVIKFKWRSTIYDIVTHPQESVDGLRRKVEAATSVQPKRQKLLGLKGKDGKAPTDATLVKDLALKANVPIMMLGAPEENIAALDAQAEVAPAVQDDFDLDPPASSLDPRDIRDEPGVRERLARRVARTEVKVLQAPRPGKKLLVLDIDYTLFDLGSSAERADQLARPFLHHFLTLAYAHYDIAIWSATSMKWIEVKMRELGVSTHEQYKLTFMLDHMAMVTVHHEKHGVFDCKPLEFVWQKFPGVYTPENTIMMDDLRRNYILNPQNGLVIRPFRKSHRSRDTDRELLFLGAYLQKIAALESLSGLDHGAWEAYAAQEIRAALRDFRDARAAALSSAPPGPEA</sequence>
<accession>A0A087SEH3</accession>
<evidence type="ECO:0000313" key="8">
    <source>
        <dbReference type="Proteomes" id="UP000028924"/>
    </source>
</evidence>
<evidence type="ECO:0000256" key="1">
    <source>
        <dbReference type="ARBA" id="ARBA00004123"/>
    </source>
</evidence>
<dbReference type="Gene3D" id="3.40.50.1000">
    <property type="entry name" value="HAD superfamily/HAD-like"/>
    <property type="match status" value="1"/>
</dbReference>
<evidence type="ECO:0000313" key="7">
    <source>
        <dbReference type="EMBL" id="RMZ55300.1"/>
    </source>
</evidence>
<evidence type="ECO:0000313" key="6">
    <source>
        <dbReference type="EMBL" id="KFM24127.1"/>
    </source>
</evidence>
<dbReference type="EMBL" id="QOKY01000166">
    <property type="protein sequence ID" value="RMZ55300.1"/>
    <property type="molecule type" value="Genomic_DNA"/>
</dbReference>
<evidence type="ECO:0000256" key="3">
    <source>
        <dbReference type="ARBA" id="ARBA00023242"/>
    </source>
</evidence>
<reference evidence="5" key="2">
    <citation type="submission" date="2015-08" db="EMBL/GenBank/DDBJ databases">
        <authorList>
            <person name="Babu N.S."/>
            <person name="Beckwith C.J."/>
            <person name="Beseler K.G."/>
            <person name="Brison A."/>
            <person name="Carone J.V."/>
            <person name="Caskin T.P."/>
            <person name="Diamond M."/>
            <person name="Durham M.E."/>
            <person name="Foxe J.M."/>
            <person name="Go M."/>
            <person name="Henderson B.A."/>
            <person name="Jones I.B."/>
            <person name="McGettigan J.A."/>
            <person name="Micheletti S.J."/>
            <person name="Nasrallah M.E."/>
            <person name="Ortiz D."/>
            <person name="Piller C.R."/>
            <person name="Privatt S.R."/>
            <person name="Schneider S.L."/>
            <person name="Sharp S."/>
            <person name="Smith T.C."/>
            <person name="Stanton J.D."/>
            <person name="Ullery H.E."/>
            <person name="Wilson R.J."/>
            <person name="Serrano M.G."/>
            <person name="Buck G."/>
            <person name="Lee V."/>
            <person name="Wang Y."/>
            <person name="Carvalho R."/>
            <person name="Voegtly L."/>
            <person name="Shi R."/>
            <person name="Duckworth R."/>
            <person name="Johnson A."/>
            <person name="Loviza R."/>
            <person name="Walstead R."/>
            <person name="Shah Z."/>
            <person name="Kiflezghi M."/>
            <person name="Wade K."/>
            <person name="Ball S.L."/>
            <person name="Bradley K.W."/>
            <person name="Asai D.J."/>
            <person name="Bowman C.A."/>
            <person name="Russell D.A."/>
            <person name="Pope W.H."/>
            <person name="Jacobs-Sera D."/>
            <person name="Hendrix R.W."/>
            <person name="Hatfull G.F."/>
        </authorList>
    </citation>
    <scope>NUCLEOTIDE SEQUENCE</scope>
</reference>
<dbReference type="InterPro" id="IPR011943">
    <property type="entry name" value="HAD-SF_hydro_IIID"/>
</dbReference>
<feature type="domain" description="FCP1 homology" evidence="4">
    <location>
        <begin position="141"/>
        <end position="302"/>
    </location>
</feature>
<dbReference type="NCBIfam" id="TIGR02245">
    <property type="entry name" value="HAD_IIID1"/>
    <property type="match status" value="1"/>
</dbReference>
<dbReference type="Proteomes" id="UP000028924">
    <property type="component" value="Unassembled WGS sequence"/>
</dbReference>
<reference evidence="7" key="4">
    <citation type="submission" date="2018-10" db="EMBL/GenBank/DDBJ databases">
        <authorList>
            <person name="Hovde B."/>
            <person name="Zhang X."/>
        </authorList>
    </citation>
    <scope>NUCLEOTIDE SEQUENCE [LARGE SCALE GENOMIC DNA]</scope>
    <source>
        <strain evidence="7">UTEX 25</strain>
    </source>
</reference>
<reference evidence="9" key="3">
    <citation type="journal article" date="2018" name="Algal Res.">
        <title>Characterization of plant carbon substrate utilization by Auxenochlorella protothecoides.</title>
        <authorList>
            <person name="Vogler B.W."/>
            <person name="Starkenburg S.R."/>
            <person name="Sudasinghe N."/>
            <person name="Schambach J.Y."/>
            <person name="Rollin J.A."/>
            <person name="Pattathil S."/>
            <person name="Barry A.N."/>
        </authorList>
    </citation>
    <scope>NUCLEOTIDE SEQUENCE [LARGE SCALE GENOMIC DNA]</scope>
    <source>
        <strain evidence="9">UTEX 25</strain>
    </source>
</reference>
<proteinExistence type="predicted"/>
<dbReference type="EMBL" id="GDKF01000191">
    <property type="protein sequence ID" value="JAT78431.1"/>
    <property type="molecule type" value="Transcribed_RNA"/>
</dbReference>
<dbReference type="InterPro" id="IPR036412">
    <property type="entry name" value="HAD-like_sf"/>
</dbReference>
<evidence type="ECO:0000256" key="2">
    <source>
        <dbReference type="ARBA" id="ARBA00022801"/>
    </source>
</evidence>
<dbReference type="SUPFAM" id="SSF56784">
    <property type="entry name" value="HAD-like"/>
    <property type="match status" value="1"/>
</dbReference>
<dbReference type="KEGG" id="apro:F751_1392"/>
<dbReference type="Proteomes" id="UP000279271">
    <property type="component" value="Unassembled WGS sequence"/>
</dbReference>
<dbReference type="InterPro" id="IPR029071">
    <property type="entry name" value="Ubiquitin-like_domsf"/>
</dbReference>
<comment type="subcellular location">
    <subcellularLocation>
        <location evidence="1">Nucleus</location>
    </subcellularLocation>
</comment>
<dbReference type="RefSeq" id="XP_011397013.1">
    <property type="nucleotide sequence ID" value="XM_011398711.1"/>
</dbReference>
<gene>
    <name evidence="7" type="ORF">APUTEX25_003438</name>
    <name evidence="6" type="ORF">F751_1392</name>
    <name evidence="5" type="ORF">g.28282</name>
</gene>
<dbReference type="SMART" id="SM00577">
    <property type="entry name" value="CPDc"/>
    <property type="match status" value="1"/>
</dbReference>
<dbReference type="GO" id="GO:0005634">
    <property type="term" value="C:nucleus"/>
    <property type="evidence" value="ECO:0007669"/>
    <property type="project" value="UniProtKB-SubCell"/>
</dbReference>
<dbReference type="GO" id="GO:0004721">
    <property type="term" value="F:phosphoprotein phosphatase activity"/>
    <property type="evidence" value="ECO:0007669"/>
    <property type="project" value="InterPro"/>
</dbReference>
<keyword evidence="2" id="KW-0378">Hydrolase</keyword>
<dbReference type="Gene3D" id="3.10.20.90">
    <property type="entry name" value="Phosphatidylinositol 3-kinase Catalytic Subunit, Chain A, domain 1"/>
    <property type="match status" value="1"/>
</dbReference>
<dbReference type="PANTHER" id="PTHR48493:SF1">
    <property type="entry name" value="UBIQUITIN-LIKE DOMAIN-CONTAINING CTD PHOSPHATASE 1"/>
    <property type="match status" value="1"/>
</dbReference>
<dbReference type="GO" id="GO:0090364">
    <property type="term" value="P:regulation of proteasome assembly"/>
    <property type="evidence" value="ECO:0007669"/>
    <property type="project" value="InterPro"/>
</dbReference>
<dbReference type="InterPro" id="IPR004274">
    <property type="entry name" value="FCP1_dom"/>
</dbReference>
<protein>
    <submittedName>
        <fullName evidence="6">Ubiquitin-like domain-containing CTD phosphatase</fullName>
    </submittedName>
</protein>
<dbReference type="InterPro" id="IPR051658">
    <property type="entry name" value="UBLCP1"/>
</dbReference>
<dbReference type="PROSITE" id="PS50969">
    <property type="entry name" value="FCP1"/>
    <property type="match status" value="1"/>
</dbReference>
<dbReference type="GeneID" id="23612783"/>
<reference evidence="6 8" key="1">
    <citation type="journal article" date="2014" name="BMC Genomics">
        <title>Oil accumulation mechanisms of the oleaginous microalga Chlorella protothecoides revealed through its genome, transcriptomes, and proteomes.</title>
        <authorList>
            <person name="Gao C."/>
            <person name="Wang Y."/>
            <person name="Shen Y."/>
            <person name="Yan D."/>
            <person name="He X."/>
            <person name="Dai J."/>
            <person name="Wu Q."/>
        </authorList>
    </citation>
    <scope>NUCLEOTIDE SEQUENCE [LARGE SCALE GENOMIC DNA]</scope>
    <source>
        <strain evidence="6 8">0710</strain>
    </source>
</reference>
<reference evidence="7" key="5">
    <citation type="submission" date="2018-11" db="EMBL/GenBank/DDBJ databases">
        <title>Characterization of plant carbon substrate utilization by Auxenochlorella protothecoides.</title>
        <authorList>
            <person name="Vogler B.W."/>
            <person name="Starkenburg S.R."/>
            <person name="Sudasinghe N."/>
            <person name="Schambach J.Y."/>
            <person name="Rollin J.A."/>
            <person name="Pattathil S."/>
            <person name="Barry A.N."/>
        </authorList>
    </citation>
    <scope>NUCLEOTIDE SEQUENCE [LARGE SCALE GENOMIC DNA]</scope>
    <source>
        <strain evidence="7">UTEX 25</strain>
    </source>
</reference>
<evidence type="ECO:0000313" key="5">
    <source>
        <dbReference type="EMBL" id="JAT78431.1"/>
    </source>
</evidence>
<keyword evidence="8" id="KW-1185">Reference proteome</keyword>
<keyword evidence="3" id="KW-0539">Nucleus</keyword>
<dbReference type="EMBL" id="KL662105">
    <property type="protein sequence ID" value="KFM24127.1"/>
    <property type="molecule type" value="Genomic_DNA"/>
</dbReference>
<dbReference type="eggNOG" id="KOG1605">
    <property type="taxonomic scope" value="Eukaryota"/>
</dbReference>
<dbReference type="Pfam" id="PF03031">
    <property type="entry name" value="NIF"/>
    <property type="match status" value="1"/>
</dbReference>
<dbReference type="PANTHER" id="PTHR48493">
    <property type="entry name" value="UBIQUITIN-LIKE DOMAIN-CONTAINING CTD PHOSPHATASE 1"/>
    <property type="match status" value="1"/>
</dbReference>
<evidence type="ECO:0000313" key="9">
    <source>
        <dbReference type="Proteomes" id="UP000279271"/>
    </source>
</evidence>
<name>A0A087SEH3_AUXPR</name>